<sequence length="198" mass="20489">MGNLLAMGAFALTMSISPGPVNMMTLSAGLHHGPVRALPFVVGSTAGFTALLVTVGLAANLVAALGGYWMQALSVIGAAVIIWFGIRIALAPTGLAETDMPDLPRAWQGALMQWVNPKAWAACLAAVSLFELAGPSRELAVFASLYFALCLIGVGSWAVLGSGIRRFLADPIRMQLFNIAVGGTLILLALGLAVDSLV</sequence>
<evidence type="ECO:0000256" key="4">
    <source>
        <dbReference type="ARBA" id="ARBA00022989"/>
    </source>
</evidence>
<dbReference type="InterPro" id="IPR001123">
    <property type="entry name" value="LeuE-type"/>
</dbReference>
<feature type="transmembrane region" description="Helical" evidence="6">
    <location>
        <begin position="72"/>
        <end position="90"/>
    </location>
</feature>
<organism evidence="7 8">
    <name type="scientific">Maricaulis maris</name>
    <dbReference type="NCBI Taxonomy" id="74318"/>
    <lineage>
        <taxon>Bacteria</taxon>
        <taxon>Pseudomonadati</taxon>
        <taxon>Pseudomonadota</taxon>
        <taxon>Alphaproteobacteria</taxon>
        <taxon>Maricaulales</taxon>
        <taxon>Maricaulaceae</taxon>
        <taxon>Maricaulis</taxon>
    </lineage>
</organism>
<dbReference type="OrthoDB" id="9812084at2"/>
<dbReference type="GO" id="GO:0033228">
    <property type="term" value="P:cysteine export across plasma membrane"/>
    <property type="evidence" value="ECO:0007669"/>
    <property type="project" value="TreeGrafter"/>
</dbReference>
<feature type="transmembrane region" description="Helical" evidence="6">
    <location>
        <begin position="176"/>
        <end position="194"/>
    </location>
</feature>
<name>A0A495DMM6_9PROT</name>
<dbReference type="GO" id="GO:0015171">
    <property type="term" value="F:amino acid transmembrane transporter activity"/>
    <property type="evidence" value="ECO:0007669"/>
    <property type="project" value="TreeGrafter"/>
</dbReference>
<evidence type="ECO:0000313" key="7">
    <source>
        <dbReference type="EMBL" id="RKR04145.1"/>
    </source>
</evidence>
<dbReference type="PANTHER" id="PTHR30086:SF20">
    <property type="entry name" value="ARGININE EXPORTER PROTEIN ARGO-RELATED"/>
    <property type="match status" value="1"/>
</dbReference>
<feature type="transmembrane region" description="Helical" evidence="6">
    <location>
        <begin position="39"/>
        <end position="65"/>
    </location>
</feature>
<dbReference type="Proteomes" id="UP000273675">
    <property type="component" value="Unassembled WGS sequence"/>
</dbReference>
<dbReference type="EMBL" id="RBIM01000001">
    <property type="protein sequence ID" value="RKR04145.1"/>
    <property type="molecule type" value="Genomic_DNA"/>
</dbReference>
<keyword evidence="2" id="KW-1003">Cell membrane</keyword>
<keyword evidence="4 6" id="KW-1133">Transmembrane helix</keyword>
<dbReference type="GO" id="GO:0005886">
    <property type="term" value="C:plasma membrane"/>
    <property type="evidence" value="ECO:0007669"/>
    <property type="project" value="UniProtKB-SubCell"/>
</dbReference>
<evidence type="ECO:0000313" key="8">
    <source>
        <dbReference type="Proteomes" id="UP000273675"/>
    </source>
</evidence>
<keyword evidence="5 6" id="KW-0472">Membrane</keyword>
<dbReference type="RefSeq" id="WP_121209948.1">
    <property type="nucleotide sequence ID" value="NZ_RBIM01000001.1"/>
</dbReference>
<accession>A0A495DMM6</accession>
<dbReference type="AlphaFoldDB" id="A0A495DMM6"/>
<evidence type="ECO:0000256" key="2">
    <source>
        <dbReference type="ARBA" id="ARBA00022475"/>
    </source>
</evidence>
<reference evidence="7 8" key="1">
    <citation type="submission" date="2018-10" db="EMBL/GenBank/DDBJ databases">
        <title>Genomic Encyclopedia of Type Strains, Phase IV (KMG-IV): sequencing the most valuable type-strain genomes for metagenomic binning, comparative biology and taxonomic classification.</title>
        <authorList>
            <person name="Goeker M."/>
        </authorList>
    </citation>
    <scope>NUCLEOTIDE SEQUENCE [LARGE SCALE GENOMIC DNA]</scope>
    <source>
        <strain evidence="7 8">DSM 4734</strain>
    </source>
</reference>
<proteinExistence type="predicted"/>
<gene>
    <name evidence="7" type="ORF">C7435_0589</name>
</gene>
<comment type="subcellular location">
    <subcellularLocation>
        <location evidence="1">Cell membrane</location>
        <topology evidence="1">Multi-pass membrane protein</topology>
    </subcellularLocation>
</comment>
<dbReference type="Pfam" id="PF01810">
    <property type="entry name" value="LysE"/>
    <property type="match status" value="1"/>
</dbReference>
<dbReference type="PANTHER" id="PTHR30086">
    <property type="entry name" value="ARGININE EXPORTER PROTEIN ARGO"/>
    <property type="match status" value="1"/>
</dbReference>
<evidence type="ECO:0000256" key="1">
    <source>
        <dbReference type="ARBA" id="ARBA00004651"/>
    </source>
</evidence>
<keyword evidence="3 6" id="KW-0812">Transmembrane</keyword>
<evidence type="ECO:0000256" key="3">
    <source>
        <dbReference type="ARBA" id="ARBA00022692"/>
    </source>
</evidence>
<comment type="caution">
    <text evidence="7">The sequence shown here is derived from an EMBL/GenBank/DDBJ whole genome shotgun (WGS) entry which is preliminary data.</text>
</comment>
<evidence type="ECO:0000256" key="5">
    <source>
        <dbReference type="ARBA" id="ARBA00023136"/>
    </source>
</evidence>
<evidence type="ECO:0000256" key="6">
    <source>
        <dbReference type="SAM" id="Phobius"/>
    </source>
</evidence>
<protein>
    <submittedName>
        <fullName evidence="7">Threonine/homoserine/homoserine lactone efflux protein</fullName>
    </submittedName>
</protein>
<feature type="transmembrane region" description="Helical" evidence="6">
    <location>
        <begin position="139"/>
        <end position="164"/>
    </location>
</feature>